<evidence type="ECO:0000256" key="2">
    <source>
        <dbReference type="SAM" id="MobiDB-lite"/>
    </source>
</evidence>
<comment type="similarity">
    <text evidence="1">Belongs to the bactofilin family.</text>
</comment>
<reference evidence="3" key="1">
    <citation type="submission" date="2020-02" db="EMBL/GenBank/DDBJ databases">
        <authorList>
            <person name="Meier V. D."/>
        </authorList>
    </citation>
    <scope>NUCLEOTIDE SEQUENCE</scope>
    <source>
        <strain evidence="3">AVDCRST_MAG73</strain>
    </source>
</reference>
<feature type="region of interest" description="Disordered" evidence="2">
    <location>
        <begin position="206"/>
        <end position="228"/>
    </location>
</feature>
<dbReference type="PANTHER" id="PTHR35024">
    <property type="entry name" value="HYPOTHETICAL CYTOSOLIC PROTEIN"/>
    <property type="match status" value="1"/>
</dbReference>
<evidence type="ECO:0008006" key="4">
    <source>
        <dbReference type="Google" id="ProtNLM"/>
    </source>
</evidence>
<dbReference type="InterPro" id="IPR007607">
    <property type="entry name" value="BacA/B"/>
</dbReference>
<name>A0A6J4TNA8_9BACT</name>
<accession>A0A6J4TNA8</accession>
<gene>
    <name evidence="3" type="ORF">AVDCRST_MAG73-681</name>
</gene>
<evidence type="ECO:0000313" key="3">
    <source>
        <dbReference type="EMBL" id="CAA9528032.1"/>
    </source>
</evidence>
<proteinExistence type="inferred from homology"/>
<feature type="compositionally biased region" description="Low complexity" evidence="2">
    <location>
        <begin position="211"/>
        <end position="221"/>
    </location>
</feature>
<evidence type="ECO:0000256" key="1">
    <source>
        <dbReference type="ARBA" id="ARBA00044755"/>
    </source>
</evidence>
<dbReference type="EMBL" id="CADCWE010000041">
    <property type="protein sequence ID" value="CAA9528032.1"/>
    <property type="molecule type" value="Genomic_DNA"/>
</dbReference>
<dbReference type="AlphaFoldDB" id="A0A6J4TNA8"/>
<dbReference type="PANTHER" id="PTHR35024:SF4">
    <property type="entry name" value="POLYMER-FORMING CYTOSKELETAL PROTEIN"/>
    <property type="match status" value="1"/>
</dbReference>
<sequence length="228" mass="23060">MVFRKENKADAFQRQISALRQQLGGPEGEDGGEAADAGAAYDSADRVADGAGDYAAGGFEEANDYGFGGFATADQATGVTAAPPAIPTAPPMAVPEIPGAGAGDGQTSVIAHDTIWKGDLQTEGTIHVHGRVEGSIQAKQDIYVAEEADVEATLTSANVIVAGMVRGTIRCASRFEVLPAGRVAGDVQAPTFVIHDGATVTGQFRMGSGGESAAEESGGASPLARRGG</sequence>
<organism evidence="3">
    <name type="scientific">uncultured Thermomicrobiales bacterium</name>
    <dbReference type="NCBI Taxonomy" id="1645740"/>
    <lineage>
        <taxon>Bacteria</taxon>
        <taxon>Pseudomonadati</taxon>
        <taxon>Thermomicrobiota</taxon>
        <taxon>Thermomicrobia</taxon>
        <taxon>Thermomicrobiales</taxon>
        <taxon>environmental samples</taxon>
    </lineage>
</organism>
<protein>
    <recommendedName>
        <fullName evidence="4">Polymer-forming cytoskeletal protein</fullName>
    </recommendedName>
</protein>
<dbReference type="Pfam" id="PF04519">
    <property type="entry name" value="Bactofilin"/>
    <property type="match status" value="1"/>
</dbReference>